<evidence type="ECO:0000259" key="2">
    <source>
        <dbReference type="SMART" id="SM00642"/>
    </source>
</evidence>
<comment type="similarity">
    <text evidence="1">Belongs to the glycosyl hydrolase 13 family.</text>
</comment>
<dbReference type="InterPro" id="IPR014756">
    <property type="entry name" value="Ig_E-set"/>
</dbReference>
<dbReference type="SUPFAM" id="SSF51445">
    <property type="entry name" value="(Trans)glycosidases"/>
    <property type="match status" value="1"/>
</dbReference>
<dbReference type="EMBL" id="QSIO01000004">
    <property type="protein sequence ID" value="RHC93771.1"/>
    <property type="molecule type" value="Genomic_DNA"/>
</dbReference>
<dbReference type="Pfam" id="PF17999">
    <property type="entry name" value="PulA_N1"/>
    <property type="match status" value="1"/>
</dbReference>
<dbReference type="SUPFAM" id="SSF81296">
    <property type="entry name" value="E set domains"/>
    <property type="match status" value="1"/>
</dbReference>
<dbReference type="Gene3D" id="2.60.40.2320">
    <property type="match status" value="1"/>
</dbReference>
<feature type="domain" description="Glycosyl hydrolase family 13 catalytic" evidence="2">
    <location>
        <begin position="208"/>
        <end position="582"/>
    </location>
</feature>
<dbReference type="PANTHER" id="PTHR43002">
    <property type="entry name" value="GLYCOGEN DEBRANCHING ENZYME"/>
    <property type="match status" value="1"/>
</dbReference>
<dbReference type="Pfam" id="PF00128">
    <property type="entry name" value="Alpha-amylase"/>
    <property type="match status" value="1"/>
</dbReference>
<dbReference type="InterPro" id="IPR006047">
    <property type="entry name" value="GH13_cat_dom"/>
</dbReference>
<dbReference type="CDD" id="cd02860">
    <property type="entry name" value="E_set_Pullulanase"/>
    <property type="match status" value="1"/>
</dbReference>
<dbReference type="NCBIfam" id="TIGR02104">
    <property type="entry name" value="pulA_typeI"/>
    <property type="match status" value="1"/>
</dbReference>
<evidence type="ECO:0000256" key="1">
    <source>
        <dbReference type="ARBA" id="ARBA00008061"/>
    </source>
</evidence>
<comment type="caution">
    <text evidence="3">The sequence shown here is derived from an EMBL/GenBank/DDBJ whole genome shotgun (WGS) entry which is preliminary data.</text>
</comment>
<dbReference type="InterPro" id="IPR004193">
    <property type="entry name" value="Glyco_hydro_13_N"/>
</dbReference>
<proteinExistence type="inferred from homology"/>
<dbReference type="Gene3D" id="2.60.40.10">
    <property type="entry name" value="Immunoglobulins"/>
    <property type="match status" value="1"/>
</dbReference>
<evidence type="ECO:0000313" key="4">
    <source>
        <dbReference type="Proteomes" id="UP000285773"/>
    </source>
</evidence>
<dbReference type="CDD" id="cd11341">
    <property type="entry name" value="AmyAc_Pullulanase_LD-like"/>
    <property type="match status" value="1"/>
</dbReference>
<dbReference type="GO" id="GO:0005975">
    <property type="term" value="P:carbohydrate metabolic process"/>
    <property type="evidence" value="ECO:0007669"/>
    <property type="project" value="InterPro"/>
</dbReference>
<dbReference type="Proteomes" id="UP000285773">
    <property type="component" value="Unassembled WGS sequence"/>
</dbReference>
<keyword evidence="3" id="KW-0326">Glycosidase</keyword>
<dbReference type="Pfam" id="PF02922">
    <property type="entry name" value="CBM_48"/>
    <property type="match status" value="1"/>
</dbReference>
<dbReference type="InterPro" id="IPR011840">
    <property type="entry name" value="PulA_typeI"/>
</dbReference>
<organism evidence="3 4">
    <name type="scientific">Streptococcus parasanguinis</name>
    <dbReference type="NCBI Taxonomy" id="1318"/>
    <lineage>
        <taxon>Bacteria</taxon>
        <taxon>Bacillati</taxon>
        <taxon>Bacillota</taxon>
        <taxon>Bacilli</taxon>
        <taxon>Lactobacillales</taxon>
        <taxon>Streptococcaceae</taxon>
        <taxon>Streptococcus</taxon>
    </lineage>
</organism>
<dbReference type="InterPro" id="IPR040697">
    <property type="entry name" value="PulA_N1"/>
</dbReference>
<protein>
    <submittedName>
        <fullName evidence="3">Type I pullulanase</fullName>
        <ecNumber evidence="3">3.2.1.41</ecNumber>
    </submittedName>
</protein>
<dbReference type="RefSeq" id="WP_118096178.1">
    <property type="nucleotide sequence ID" value="NZ_QSIO01000004.1"/>
</dbReference>
<dbReference type="InterPro" id="IPR013783">
    <property type="entry name" value="Ig-like_fold"/>
</dbReference>
<dbReference type="InterPro" id="IPR017853">
    <property type="entry name" value="GH"/>
</dbReference>
<gene>
    <name evidence="3" type="primary">pulA</name>
    <name evidence="3" type="ORF">DW820_09320</name>
</gene>
<keyword evidence="3" id="KW-0378">Hydrolase</keyword>
<accession>A0A414CFK9</accession>
<dbReference type="EC" id="3.2.1.41" evidence="3"/>
<dbReference type="GO" id="GO:0051060">
    <property type="term" value="F:pullulanase activity"/>
    <property type="evidence" value="ECO:0007669"/>
    <property type="project" value="UniProtKB-EC"/>
</dbReference>
<evidence type="ECO:0000313" key="3">
    <source>
        <dbReference type="EMBL" id="RHC93771.1"/>
    </source>
</evidence>
<sequence>MSTFTAYLDDQDLIRIQKGEEHILPFYLKTNQGHLALIPVKTSSAATDTGDYFLSPIPLELGEEYTIYDATGNSSILHYRNIVRKPIFDQTFTYSGEDLGSFYTPNQTQFKFWAPISQDVSLHIEDQIYPMTRTENGVWKLLLKGDWEGAAYHYEFRVNGLERRIHDPYALSSLANSGDSLVIDRKKITRPITRAARQLDPTEAIIYEMSVRDFSVQKEAGFKHPGKFKGLTESPQLNGQILGFDYLQKLGITHVQLLPVYDFGSVDEENQWKAYNWGYDPVQYNVPEGSYASDPNDPYARIWELQDAIATYHQSNLSVIMDVVYNHVYQADEYAFEQIVPGYFYRYNAEGERTNGTFCGNDVASERSMVRHYIKQSLKQWVSLYGFDGFRFDLMGILDIQTMTEIAEELREIYPKVYLYGEGWKMDTGLSEDQLAHQYNSKRLPDFGFFSDNFRDTVKRTLLADHRRESQHPANDFSNILTANVGKVGPAHFIQPQQAIQYVECHDNATVFDYFQLEKEEIRLEERKALSRLALHLVLLSQGVPFIHAGQEFYRTKGLEDNTYNLPDSLNQLDWTSLSKFQEEIAFLEELIAYRKSQPLLRLKKGQEIRDYCDVKWLSDHHLIYTIEKDREKITILVNIGDQEKTYQHPSDSQLLFAYPHANLQAPIPKGKELSIPAHSWLLLHETESTK</sequence>
<reference evidence="3 4" key="1">
    <citation type="submission" date="2018-08" db="EMBL/GenBank/DDBJ databases">
        <title>A genome reference for cultivated species of the human gut microbiota.</title>
        <authorList>
            <person name="Zou Y."/>
            <person name="Xue W."/>
            <person name="Luo G."/>
        </authorList>
    </citation>
    <scope>NUCLEOTIDE SEQUENCE [LARGE SCALE GENOMIC DNA]</scope>
    <source>
        <strain evidence="3 4">AM33-3BH</strain>
    </source>
</reference>
<dbReference type="Gene3D" id="3.20.20.80">
    <property type="entry name" value="Glycosidases"/>
    <property type="match status" value="1"/>
</dbReference>
<name>A0A414CFK9_STRPA</name>
<dbReference type="SMART" id="SM00642">
    <property type="entry name" value="Aamy"/>
    <property type="match status" value="1"/>
</dbReference>
<dbReference type="AlphaFoldDB" id="A0A414CFK9"/>